<dbReference type="Proteomes" id="UP000315440">
    <property type="component" value="Unassembled WGS sequence"/>
</dbReference>
<dbReference type="PANTHER" id="PTHR12592:SF0">
    <property type="entry name" value="ATP-DEPENDENT (S)-NAD(P)H-HYDRATE DEHYDRATASE"/>
    <property type="match status" value="1"/>
</dbReference>
<gene>
    <name evidence="6" type="primary">nnrD</name>
    <name evidence="8" type="ORF">Mal64_02460</name>
</gene>
<feature type="domain" description="YjeF C-terminal" evidence="7">
    <location>
        <begin position="4"/>
        <end position="279"/>
    </location>
</feature>
<evidence type="ECO:0000256" key="2">
    <source>
        <dbReference type="ARBA" id="ARBA00022840"/>
    </source>
</evidence>
<keyword evidence="9" id="KW-1185">Reference proteome</keyword>
<feature type="binding site" evidence="6">
    <location>
        <position position="147"/>
    </location>
    <ligand>
        <name>(6S)-NADPHX</name>
        <dbReference type="ChEBI" id="CHEBI:64076"/>
    </ligand>
</feature>
<evidence type="ECO:0000256" key="1">
    <source>
        <dbReference type="ARBA" id="ARBA00022741"/>
    </source>
</evidence>
<evidence type="ECO:0000313" key="8">
    <source>
        <dbReference type="EMBL" id="TWT89864.1"/>
    </source>
</evidence>
<dbReference type="InterPro" id="IPR029056">
    <property type="entry name" value="Ribokinase-like"/>
</dbReference>
<dbReference type="RefSeq" id="WP_197525327.1">
    <property type="nucleotide sequence ID" value="NZ_SJPQ01000001.1"/>
</dbReference>
<feature type="binding site" evidence="6">
    <location>
        <position position="100"/>
    </location>
    <ligand>
        <name>(6S)-NADPHX</name>
        <dbReference type="ChEBI" id="CHEBI:64076"/>
    </ligand>
</feature>
<comment type="caution">
    <text evidence="6">Lacks conserved residue(s) required for the propagation of feature annotation.</text>
</comment>
<dbReference type="GO" id="GO:0046496">
    <property type="term" value="P:nicotinamide nucleotide metabolic process"/>
    <property type="evidence" value="ECO:0007669"/>
    <property type="project" value="UniProtKB-UniRule"/>
</dbReference>
<dbReference type="NCBIfam" id="TIGR00196">
    <property type="entry name" value="yjeF_cterm"/>
    <property type="match status" value="1"/>
</dbReference>
<comment type="cofactor">
    <cofactor evidence="6">
        <name>Mg(2+)</name>
        <dbReference type="ChEBI" id="CHEBI:18420"/>
    </cofactor>
</comment>
<dbReference type="SUPFAM" id="SSF53613">
    <property type="entry name" value="Ribokinase-like"/>
    <property type="match status" value="1"/>
</dbReference>
<dbReference type="Pfam" id="PF01256">
    <property type="entry name" value="Carb_kinase"/>
    <property type="match status" value="1"/>
</dbReference>
<evidence type="ECO:0000256" key="4">
    <source>
        <dbReference type="ARBA" id="ARBA00023027"/>
    </source>
</evidence>
<feature type="binding site" evidence="6">
    <location>
        <position position="220"/>
    </location>
    <ligand>
        <name>(6S)-NADPHX</name>
        <dbReference type="ChEBI" id="CHEBI:64076"/>
    </ligand>
</feature>
<dbReference type="AlphaFoldDB" id="A0A5C5ZQP8"/>
<dbReference type="InterPro" id="IPR000631">
    <property type="entry name" value="CARKD"/>
</dbReference>
<evidence type="ECO:0000256" key="3">
    <source>
        <dbReference type="ARBA" id="ARBA00022857"/>
    </source>
</evidence>
<dbReference type="PROSITE" id="PS01050">
    <property type="entry name" value="YJEF_C_2"/>
    <property type="match status" value="1"/>
</dbReference>
<dbReference type="EC" id="4.2.1.136" evidence="6"/>
<accession>A0A5C5ZQP8</accession>
<comment type="similarity">
    <text evidence="6">Belongs to the NnrD/CARKD family.</text>
</comment>
<comment type="catalytic activity">
    <reaction evidence="6">
        <text>(6S)-NADPHX + ADP = AMP + phosphate + NADPH + H(+)</text>
        <dbReference type="Rhea" id="RHEA:32235"/>
        <dbReference type="ChEBI" id="CHEBI:15378"/>
        <dbReference type="ChEBI" id="CHEBI:43474"/>
        <dbReference type="ChEBI" id="CHEBI:57783"/>
        <dbReference type="ChEBI" id="CHEBI:64076"/>
        <dbReference type="ChEBI" id="CHEBI:456215"/>
        <dbReference type="ChEBI" id="CHEBI:456216"/>
        <dbReference type="EC" id="4.2.1.136"/>
    </reaction>
</comment>
<evidence type="ECO:0000256" key="5">
    <source>
        <dbReference type="ARBA" id="ARBA00023239"/>
    </source>
</evidence>
<keyword evidence="3 6" id="KW-0521">NADP</keyword>
<keyword evidence="2 6" id="KW-0067">ATP-binding</keyword>
<evidence type="ECO:0000313" key="9">
    <source>
        <dbReference type="Proteomes" id="UP000315440"/>
    </source>
</evidence>
<feature type="binding site" evidence="6">
    <location>
        <begin position="191"/>
        <end position="195"/>
    </location>
    <ligand>
        <name>AMP</name>
        <dbReference type="ChEBI" id="CHEBI:456215"/>
    </ligand>
</feature>
<dbReference type="CDD" id="cd01171">
    <property type="entry name" value="YXKO-related"/>
    <property type="match status" value="1"/>
</dbReference>
<sequence length="284" mass="28518">MKDVSQEPLPLLAGRGAESHKGDFGRVLLIGGAPGMAGSIAMSALSCLRSGAGLVTVAAPAASAPVVASFCPVYMTVAIGKAEDFRESLEAATVVAIGPGLGENWDTLLPLVLAANKPTVIDADGLNALARGSMLENVHARCVLTPHPGEYGRLVGDASLAAKATGDDAERVEAAGVLARRSGASGAVLLKGARTVVADGERHAINKTGNPGMATGGSGDVLTGVIAGLMAQGLGPFDAARLGAHVHGVAGDLAAARLGQISMIATDLIDELPHAFQRLDPTPF</sequence>
<name>A0A5C5ZQP8_9BACT</name>
<comment type="function">
    <text evidence="6">Catalyzes the dehydration of the S-form of NAD(P)HX at the expense of ADP, which is converted to AMP. Together with NAD(P)HX epimerase, which catalyzes the epimerization of the S- and R-forms, the enzyme allows the repair of both epimers of NAD(P)HX, a damaged form of NAD(P)H that is a result of enzymatic or heat-dependent hydration.</text>
</comment>
<dbReference type="InterPro" id="IPR017953">
    <property type="entry name" value="Carbohydrate_kinase_pred_CS"/>
</dbReference>
<dbReference type="Gene3D" id="3.40.1190.20">
    <property type="match status" value="1"/>
</dbReference>
<organism evidence="8 9">
    <name type="scientific">Pseudobythopirellula maris</name>
    <dbReference type="NCBI Taxonomy" id="2527991"/>
    <lineage>
        <taxon>Bacteria</taxon>
        <taxon>Pseudomonadati</taxon>
        <taxon>Planctomycetota</taxon>
        <taxon>Planctomycetia</taxon>
        <taxon>Pirellulales</taxon>
        <taxon>Lacipirellulaceae</taxon>
        <taxon>Pseudobythopirellula</taxon>
    </lineage>
</organism>
<dbReference type="GO" id="GO:0052856">
    <property type="term" value="F:NAD(P)HX epimerase activity"/>
    <property type="evidence" value="ECO:0007669"/>
    <property type="project" value="TreeGrafter"/>
</dbReference>
<comment type="caution">
    <text evidence="8">The sequence shown here is derived from an EMBL/GenBank/DDBJ whole genome shotgun (WGS) entry which is preliminary data.</text>
</comment>
<dbReference type="PROSITE" id="PS01049">
    <property type="entry name" value="YJEF_C_1"/>
    <property type="match status" value="1"/>
</dbReference>
<reference evidence="8 9" key="1">
    <citation type="submission" date="2019-02" db="EMBL/GenBank/DDBJ databases">
        <title>Deep-cultivation of Planctomycetes and their phenomic and genomic characterization uncovers novel biology.</title>
        <authorList>
            <person name="Wiegand S."/>
            <person name="Jogler M."/>
            <person name="Boedeker C."/>
            <person name="Pinto D."/>
            <person name="Vollmers J."/>
            <person name="Rivas-Marin E."/>
            <person name="Kohn T."/>
            <person name="Peeters S.H."/>
            <person name="Heuer A."/>
            <person name="Rast P."/>
            <person name="Oberbeckmann S."/>
            <person name="Bunk B."/>
            <person name="Jeske O."/>
            <person name="Meyerdierks A."/>
            <person name="Storesund J.E."/>
            <person name="Kallscheuer N."/>
            <person name="Luecker S."/>
            <person name="Lage O.M."/>
            <person name="Pohl T."/>
            <person name="Merkel B.J."/>
            <person name="Hornburger P."/>
            <person name="Mueller R.-W."/>
            <person name="Bruemmer F."/>
            <person name="Labrenz M."/>
            <person name="Spormann A.M."/>
            <person name="Op Den Camp H."/>
            <person name="Overmann J."/>
            <person name="Amann R."/>
            <person name="Jetten M.S.M."/>
            <person name="Mascher T."/>
            <person name="Medema M.H."/>
            <person name="Devos D.P."/>
            <person name="Kaster A.-K."/>
            <person name="Ovreas L."/>
            <person name="Rohde M."/>
            <person name="Galperin M.Y."/>
            <person name="Jogler C."/>
        </authorList>
    </citation>
    <scope>NUCLEOTIDE SEQUENCE [LARGE SCALE GENOMIC DNA]</scope>
    <source>
        <strain evidence="8 9">Mal64</strain>
    </source>
</reference>
<dbReference type="HAMAP" id="MF_01965">
    <property type="entry name" value="NADHX_dehydratase"/>
    <property type="match status" value="1"/>
</dbReference>
<keyword evidence="5 6" id="KW-0456">Lyase</keyword>
<evidence type="ECO:0000259" key="7">
    <source>
        <dbReference type="PROSITE" id="PS51383"/>
    </source>
</evidence>
<protein>
    <recommendedName>
        <fullName evidence="6">ADP-dependent (S)-NAD(P)H-hydrate dehydratase</fullName>
        <ecNumber evidence="6">4.2.1.136</ecNumber>
    </recommendedName>
    <alternativeName>
        <fullName evidence="6">ADP-dependent NAD(P)HX dehydratase</fullName>
    </alternativeName>
</protein>
<keyword evidence="1 6" id="KW-0547">Nucleotide-binding</keyword>
<comment type="catalytic activity">
    <reaction evidence="6">
        <text>(6S)-NADHX + ADP = AMP + phosphate + NADH + H(+)</text>
        <dbReference type="Rhea" id="RHEA:32223"/>
        <dbReference type="ChEBI" id="CHEBI:15378"/>
        <dbReference type="ChEBI" id="CHEBI:43474"/>
        <dbReference type="ChEBI" id="CHEBI:57945"/>
        <dbReference type="ChEBI" id="CHEBI:64074"/>
        <dbReference type="ChEBI" id="CHEBI:456215"/>
        <dbReference type="ChEBI" id="CHEBI:456216"/>
        <dbReference type="EC" id="4.2.1.136"/>
    </reaction>
</comment>
<dbReference type="GO" id="GO:0052855">
    <property type="term" value="F:ADP-dependent NAD(P)H-hydrate dehydratase activity"/>
    <property type="evidence" value="ECO:0007669"/>
    <property type="project" value="UniProtKB-UniRule"/>
</dbReference>
<dbReference type="PANTHER" id="PTHR12592">
    <property type="entry name" value="ATP-DEPENDENT (S)-NAD(P)H-HYDRATE DEHYDRATASE FAMILY MEMBER"/>
    <property type="match status" value="1"/>
</dbReference>
<proteinExistence type="inferred from homology"/>
<evidence type="ECO:0000256" key="6">
    <source>
        <dbReference type="HAMAP-Rule" id="MF_01965"/>
    </source>
</evidence>
<feature type="binding site" evidence="6">
    <location>
        <position position="219"/>
    </location>
    <ligand>
        <name>AMP</name>
        <dbReference type="ChEBI" id="CHEBI:456215"/>
    </ligand>
</feature>
<dbReference type="GO" id="GO:0110051">
    <property type="term" value="P:metabolite repair"/>
    <property type="evidence" value="ECO:0007669"/>
    <property type="project" value="TreeGrafter"/>
</dbReference>
<keyword evidence="4 6" id="KW-0520">NAD</keyword>
<dbReference type="PROSITE" id="PS51383">
    <property type="entry name" value="YJEF_C_3"/>
    <property type="match status" value="1"/>
</dbReference>
<comment type="subunit">
    <text evidence="6">Homotetramer.</text>
</comment>
<dbReference type="GO" id="GO:0005524">
    <property type="term" value="F:ATP binding"/>
    <property type="evidence" value="ECO:0007669"/>
    <property type="project" value="UniProtKB-KW"/>
</dbReference>
<dbReference type="EMBL" id="SJPQ01000001">
    <property type="protein sequence ID" value="TWT89864.1"/>
    <property type="molecule type" value="Genomic_DNA"/>
</dbReference>